<evidence type="ECO:0008006" key="3">
    <source>
        <dbReference type="Google" id="ProtNLM"/>
    </source>
</evidence>
<gene>
    <name evidence="1" type="ORF">ENP99_04155</name>
    <name evidence="2" type="ORF">ENV14_02495</name>
</gene>
<dbReference type="AlphaFoldDB" id="A0A7C4BCI6"/>
<name>A0A7C4BCI6_9CREN</name>
<reference evidence="2" key="1">
    <citation type="journal article" date="2020" name="mSystems">
        <title>Genome- and Community-Level Interaction Insights into Carbon Utilization and Element Cycling Functions of Hydrothermarchaeota in Hydrothermal Sediment.</title>
        <authorList>
            <person name="Zhou Z."/>
            <person name="Liu Y."/>
            <person name="Xu W."/>
            <person name="Pan J."/>
            <person name="Luo Z.H."/>
            <person name="Li M."/>
        </authorList>
    </citation>
    <scope>NUCLEOTIDE SEQUENCE [LARGE SCALE GENOMIC DNA]</scope>
    <source>
        <strain evidence="1">SpSt-27</strain>
        <strain evidence="2">SpSt-732</strain>
    </source>
</reference>
<dbReference type="EMBL" id="DSLL01000034">
    <property type="protein sequence ID" value="HEH31287.1"/>
    <property type="molecule type" value="Genomic_DNA"/>
</dbReference>
<dbReference type="EMBL" id="DTFF01000021">
    <property type="protein sequence ID" value="HGI87256.1"/>
    <property type="molecule type" value="Genomic_DNA"/>
</dbReference>
<comment type="caution">
    <text evidence="2">The sequence shown here is derived from an EMBL/GenBank/DDBJ whole genome shotgun (WGS) entry which is preliminary data.</text>
</comment>
<accession>A0A7C4BCI6</accession>
<protein>
    <recommendedName>
        <fullName evidence="3">DUF47 family protein</fullName>
    </recommendedName>
</protein>
<evidence type="ECO:0000313" key="2">
    <source>
        <dbReference type="EMBL" id="HGI87256.1"/>
    </source>
</evidence>
<proteinExistence type="predicted"/>
<sequence length="135" mass="15824">MSLVSLLETTVHRHARHVRRYRQLEIEPLDEHAIDVVKKYVGKLRKLTVEMNSILNSISEDAVRSMDQDSLSRLDMLTFYIHEVALNEEEEVLRTLLSLQNRLGIEIVSYKDFEYVKMAKDLAKRINTLTQLLLK</sequence>
<evidence type="ECO:0000313" key="1">
    <source>
        <dbReference type="EMBL" id="HEH31287.1"/>
    </source>
</evidence>
<organism evidence="2">
    <name type="scientific">Ignisphaera aggregans</name>
    <dbReference type="NCBI Taxonomy" id="334771"/>
    <lineage>
        <taxon>Archaea</taxon>
        <taxon>Thermoproteota</taxon>
        <taxon>Thermoprotei</taxon>
        <taxon>Desulfurococcales</taxon>
        <taxon>Desulfurococcaceae</taxon>
        <taxon>Ignisphaera</taxon>
    </lineage>
</organism>